<dbReference type="KEGG" id="ttu:TERTU_3650"/>
<dbReference type="eggNOG" id="COG1943">
    <property type="taxonomic scope" value="Bacteria"/>
</dbReference>
<dbReference type="PANTHER" id="PTHR34322">
    <property type="entry name" value="TRANSPOSASE, Y1_TNP DOMAIN-CONTAINING"/>
    <property type="match status" value="1"/>
</dbReference>
<dbReference type="STRING" id="377629.TERTU_3650"/>
<accession>C5BS39</accession>
<keyword evidence="2" id="KW-1185">Reference proteome</keyword>
<gene>
    <name evidence="1" type="ordered locus">TERTU_3650</name>
</gene>
<sequence length="360" mass="41826">MTTSRETQICLDETPFYHCYVRCVRRAYLCGEDFSTGESYDHRKQWIVSRLKFLSYIYAIDICAYAVMSNHYHVVLHVDKSRAQSWSRTEVVERWMQLYKGDMLVSRWLKAPATLDEAQRDAVYLKIETWRERLFDIGWFMRGVNETVARMANAEENCKGRFWEGRYKSQALLDEAALLSCMAYVDLNPVRAGMEESLDTSDFTSIQQRLAEFAGKKRQLKKYPELAERTEKQARLKADLKLDKQPEAPLMVFDGSSHTDIHVALPFTEQVYLRLVDETGRVLREDKRGAIPDTIEPIIERFGIDPKNWLEHVQNFSRRYGRCAGHVVRMRAYVERYGLLATKGMSTSKALYGGPVAVLR</sequence>
<reference evidence="1 2" key="1">
    <citation type="journal article" date="2009" name="PLoS ONE">
        <title>The complete genome of Teredinibacter turnerae T7901: an intracellular endosymbiont of marine wood-boring bivalves (shipworms).</title>
        <authorList>
            <person name="Yang J.C."/>
            <person name="Madupu R."/>
            <person name="Durkin A.S."/>
            <person name="Ekborg N.A."/>
            <person name="Pedamallu C.S."/>
            <person name="Hostetler J.B."/>
            <person name="Radune D."/>
            <person name="Toms B.S."/>
            <person name="Henrissat B."/>
            <person name="Coutinho P.M."/>
            <person name="Schwarz S."/>
            <person name="Field L."/>
            <person name="Trindade-Silva A.E."/>
            <person name="Soares C.A.G."/>
            <person name="Elshahawi S."/>
            <person name="Hanora A."/>
            <person name="Schmidt E.W."/>
            <person name="Haygood M.G."/>
            <person name="Posfai J."/>
            <person name="Benner J."/>
            <person name="Madinger C."/>
            <person name="Nove J."/>
            <person name="Anton B."/>
            <person name="Chaudhary K."/>
            <person name="Foster J."/>
            <person name="Holman A."/>
            <person name="Kumar S."/>
            <person name="Lessard P.A."/>
            <person name="Luyten Y.A."/>
            <person name="Slatko B."/>
            <person name="Wood N."/>
            <person name="Wu B."/>
            <person name="Teplitski M."/>
            <person name="Mougous J.D."/>
            <person name="Ward N."/>
            <person name="Eisen J.A."/>
            <person name="Badger J.H."/>
            <person name="Distel D.L."/>
        </authorList>
    </citation>
    <scope>NUCLEOTIDE SEQUENCE [LARGE SCALE GENOMIC DNA]</scope>
    <source>
        <strain evidence="2">ATCC 39867 / T7901</strain>
    </source>
</reference>
<dbReference type="AlphaFoldDB" id="C5BS39"/>
<dbReference type="Proteomes" id="UP000009080">
    <property type="component" value="Chromosome"/>
</dbReference>
<proteinExistence type="predicted"/>
<dbReference type="InterPro" id="IPR036515">
    <property type="entry name" value="Transposase_17_sf"/>
</dbReference>
<dbReference type="PANTHER" id="PTHR34322:SF2">
    <property type="entry name" value="TRANSPOSASE IS200-LIKE DOMAIN-CONTAINING PROTEIN"/>
    <property type="match status" value="1"/>
</dbReference>
<dbReference type="GO" id="GO:0006313">
    <property type="term" value="P:DNA transposition"/>
    <property type="evidence" value="ECO:0007669"/>
    <property type="project" value="InterPro"/>
</dbReference>
<evidence type="ECO:0000313" key="2">
    <source>
        <dbReference type="Proteomes" id="UP000009080"/>
    </source>
</evidence>
<organism evidence="1 2">
    <name type="scientific">Teredinibacter turnerae (strain ATCC 39867 / T7901)</name>
    <dbReference type="NCBI Taxonomy" id="377629"/>
    <lineage>
        <taxon>Bacteria</taxon>
        <taxon>Pseudomonadati</taxon>
        <taxon>Pseudomonadota</taxon>
        <taxon>Gammaproteobacteria</taxon>
        <taxon>Cellvibrionales</taxon>
        <taxon>Cellvibrionaceae</taxon>
        <taxon>Teredinibacter</taxon>
    </lineage>
</organism>
<dbReference type="Gene3D" id="3.30.70.1290">
    <property type="entry name" value="Transposase IS200-like"/>
    <property type="match status" value="1"/>
</dbReference>
<dbReference type="HOGENOM" id="CLU_053827_0_0_6"/>
<name>C5BS39_TERTT</name>
<evidence type="ECO:0008006" key="3">
    <source>
        <dbReference type="Google" id="ProtNLM"/>
    </source>
</evidence>
<dbReference type="GO" id="GO:0004803">
    <property type="term" value="F:transposase activity"/>
    <property type="evidence" value="ECO:0007669"/>
    <property type="project" value="InterPro"/>
</dbReference>
<dbReference type="EMBL" id="CP001614">
    <property type="protein sequence ID" value="ACR11101.1"/>
    <property type="molecule type" value="Genomic_DNA"/>
</dbReference>
<dbReference type="SUPFAM" id="SSF143422">
    <property type="entry name" value="Transposase IS200-like"/>
    <property type="match status" value="1"/>
</dbReference>
<evidence type="ECO:0000313" key="1">
    <source>
        <dbReference type="EMBL" id="ACR11101.1"/>
    </source>
</evidence>
<dbReference type="GO" id="GO:0003677">
    <property type="term" value="F:DNA binding"/>
    <property type="evidence" value="ECO:0007669"/>
    <property type="project" value="InterPro"/>
</dbReference>
<protein>
    <recommendedName>
        <fullName evidence="3">Transposase IS200-like domain-containing protein</fullName>
    </recommendedName>
</protein>